<evidence type="ECO:0000313" key="1">
    <source>
        <dbReference type="EMBL" id="RUT68659.1"/>
    </source>
</evidence>
<dbReference type="OrthoDB" id="1364940at2"/>
<gene>
    <name evidence="1" type="ORF">D0817_20070</name>
</gene>
<keyword evidence="2" id="KW-1185">Reference proteome</keyword>
<proteinExistence type="predicted"/>
<sequence>MDLENLNFDKIETIKIVNSVWVAQTTIFIPNKTKIEIKGNSEISAYENMLKFFSYTQKPKQIKALPNGNKIYHFKNNIL</sequence>
<dbReference type="RefSeq" id="WP_127340100.1">
    <property type="nucleotide sequence ID" value="NZ_QWDM01000015.1"/>
</dbReference>
<reference evidence="2" key="1">
    <citation type="journal article" date="2019" name="Syst. Appl. Microbiol.">
        <title>Flavobacterium circumlabens sp. nov. and Flavobacterium cupreum sp. nov., two psychrotrophic species isolated from Antarctic environmental samples.</title>
        <authorList>
            <person name="Kralova S."/>
            <person name="Busse H.-J."/>
            <person name="Svec P."/>
            <person name="Maslanova I."/>
            <person name="Stankova E."/>
            <person name="Bartak M."/>
            <person name="Sedlacek I."/>
        </authorList>
    </citation>
    <scope>NUCLEOTIDE SEQUENCE [LARGE SCALE GENOMIC DNA]</scope>
    <source>
        <strain evidence="2">CCM 8825</strain>
    </source>
</reference>
<accession>A0A434A2M9</accession>
<comment type="caution">
    <text evidence="1">The sequence shown here is derived from an EMBL/GenBank/DDBJ whole genome shotgun (WGS) entry which is preliminary data.</text>
</comment>
<dbReference type="Proteomes" id="UP000288102">
    <property type="component" value="Unassembled WGS sequence"/>
</dbReference>
<dbReference type="AlphaFoldDB" id="A0A434A2M9"/>
<protein>
    <submittedName>
        <fullName evidence="1">Uncharacterized protein</fullName>
    </submittedName>
</protein>
<evidence type="ECO:0000313" key="2">
    <source>
        <dbReference type="Proteomes" id="UP000288102"/>
    </source>
</evidence>
<dbReference type="EMBL" id="QWDM01000015">
    <property type="protein sequence ID" value="RUT68659.1"/>
    <property type="molecule type" value="Genomic_DNA"/>
</dbReference>
<name>A0A434A2M9_9FLAO</name>
<organism evidence="1 2">
    <name type="scientific">Flavobacterium cupreum</name>
    <dbReference type="NCBI Taxonomy" id="2133766"/>
    <lineage>
        <taxon>Bacteria</taxon>
        <taxon>Pseudomonadati</taxon>
        <taxon>Bacteroidota</taxon>
        <taxon>Flavobacteriia</taxon>
        <taxon>Flavobacteriales</taxon>
        <taxon>Flavobacteriaceae</taxon>
        <taxon>Flavobacterium</taxon>
    </lineage>
</organism>